<gene>
    <name evidence="8" type="ORF">GCWU0000282_003317</name>
</gene>
<dbReference type="AlphaFoldDB" id="V2Y0A9"/>
<dbReference type="InterPro" id="IPR027022">
    <property type="entry name" value="ABC_permease_BceB-typ"/>
</dbReference>
<comment type="similarity">
    <text evidence="6">Belongs to the ABC-4 integral membrane protein family.</text>
</comment>
<dbReference type="EMBL" id="ACIL03000024">
    <property type="protein sequence ID" value="ESL01492.1"/>
    <property type="molecule type" value="Genomic_DNA"/>
</dbReference>
<comment type="caution">
    <text evidence="8">The sequence shown here is derived from an EMBL/GenBank/DDBJ whole genome shotgun (WGS) entry which is preliminary data.</text>
</comment>
<dbReference type="PANTHER" id="PTHR46795">
    <property type="entry name" value="ABC TRANSPORTER PERMEASE-RELATED-RELATED"/>
    <property type="match status" value="1"/>
</dbReference>
<dbReference type="HOGENOM" id="CLU_022800_3_0_9"/>
<organism evidence="8 9">
    <name type="scientific">Catonella morbi ATCC 51271</name>
    <dbReference type="NCBI Taxonomy" id="592026"/>
    <lineage>
        <taxon>Bacteria</taxon>
        <taxon>Bacillati</taxon>
        <taxon>Bacillota</taxon>
        <taxon>Clostridia</taxon>
        <taxon>Lachnospirales</taxon>
        <taxon>Lachnospiraceae</taxon>
        <taxon>Catonella</taxon>
    </lineage>
</organism>
<feature type="transmembrane region" description="Helical" evidence="6">
    <location>
        <begin position="561"/>
        <end position="580"/>
    </location>
</feature>
<feature type="transmembrane region" description="Helical" evidence="6">
    <location>
        <begin position="503"/>
        <end position="527"/>
    </location>
</feature>
<dbReference type="Pfam" id="PF02687">
    <property type="entry name" value="FtsX"/>
    <property type="match status" value="1"/>
</dbReference>
<keyword evidence="4 6" id="KW-1133">Transmembrane helix</keyword>
<dbReference type="RefSeq" id="WP_023356153.1">
    <property type="nucleotide sequence ID" value="NZ_KI535372.1"/>
</dbReference>
<keyword evidence="5 6" id="KW-0472">Membrane</keyword>
<protein>
    <submittedName>
        <fullName evidence="8">Efflux ABC transporter, permease protein</fullName>
    </submittedName>
</protein>
<dbReference type="STRING" id="592026.GCWU0000282_003317"/>
<name>V2Y0A9_9FIRM</name>
<sequence>MKLTLFNFAYNNITRDFKTYLYHFLSCVFSVFIFLLFSTLALHPALKEVDLDSTIGIIIFMASIVSMMFSFVLILYSVGNFLKNRSRQFAILNIIGASRGQFNKLIFLENIIISVFALIAGIITGLIFSKIFLMAAERTIDGLELHFYFPVMALILTLALMGGLFLAISLIAPIILRKKKIIDLLKKEETAEKNHFTWSLAALIITLTPTIYFYIKEEIFIFIYVLQLLSVISVSYFLFHFIFGVYHFIMRKSGKLYKKNNLIKISNFKYKINTNIKTMAGAMILFCITLTAFVYIVGAPMNIAEDAEKIMPYSYLYANWENVAEGENKAEIIKEKLAKTDDVKELTISFVKLKSEHRTIRHIILSNKMYNSVANLLNRDKIKLADDEYFLVGVDGKEEPNLPDKLSKKLAENGIDKESGKEKRIIAMSGYFTSVTVVSDKMYKVLSKDLVKDKIYAFMLSDIKSGKVKDLESLEKAIGFETGKETLMSYSYYYDIENLTRRLVAYVGSILCVSFLIGIASIIYSRLYSSVDEESRKYSIMMKMGLSREEIKDILASTLRWILVVPFVTALAISWIAISLINKVTLTSYTNLAVVCSIIYLFTEFIMYMIIKKRYQKKVCDSIY</sequence>
<evidence type="ECO:0000256" key="6">
    <source>
        <dbReference type="PIRNR" id="PIRNR018968"/>
    </source>
</evidence>
<keyword evidence="6" id="KW-0813">Transport</keyword>
<accession>V2Y0A9</accession>
<dbReference type="InterPro" id="IPR052536">
    <property type="entry name" value="ABC-4_Integral_Memb_Prot"/>
</dbReference>
<feature type="transmembrane region" description="Helical" evidence="6">
    <location>
        <begin position="54"/>
        <end position="78"/>
    </location>
</feature>
<dbReference type="InterPro" id="IPR003838">
    <property type="entry name" value="ABC3_permease_C"/>
</dbReference>
<feature type="transmembrane region" description="Helical" evidence="6">
    <location>
        <begin position="111"/>
        <end position="135"/>
    </location>
</feature>
<feature type="transmembrane region" description="Helical" evidence="6">
    <location>
        <begin position="196"/>
        <end position="215"/>
    </location>
</feature>
<evidence type="ECO:0000256" key="1">
    <source>
        <dbReference type="ARBA" id="ARBA00004651"/>
    </source>
</evidence>
<evidence type="ECO:0000256" key="5">
    <source>
        <dbReference type="ARBA" id="ARBA00023136"/>
    </source>
</evidence>
<proteinExistence type="inferred from homology"/>
<evidence type="ECO:0000256" key="4">
    <source>
        <dbReference type="ARBA" id="ARBA00022989"/>
    </source>
</evidence>
<evidence type="ECO:0000259" key="7">
    <source>
        <dbReference type="Pfam" id="PF02687"/>
    </source>
</evidence>
<evidence type="ECO:0000313" key="9">
    <source>
        <dbReference type="Proteomes" id="UP000018227"/>
    </source>
</evidence>
<keyword evidence="3 6" id="KW-0812">Transmembrane</keyword>
<dbReference type="PANTHER" id="PTHR46795:SF3">
    <property type="entry name" value="ABC TRANSPORTER PERMEASE"/>
    <property type="match status" value="1"/>
</dbReference>
<evidence type="ECO:0000256" key="2">
    <source>
        <dbReference type="ARBA" id="ARBA00022475"/>
    </source>
</evidence>
<feature type="transmembrane region" description="Helical" evidence="6">
    <location>
        <begin position="592"/>
        <end position="611"/>
    </location>
</feature>
<evidence type="ECO:0000313" key="8">
    <source>
        <dbReference type="EMBL" id="ESL01492.1"/>
    </source>
</evidence>
<keyword evidence="2 6" id="KW-1003">Cell membrane</keyword>
<dbReference type="Proteomes" id="UP000018227">
    <property type="component" value="Unassembled WGS sequence"/>
</dbReference>
<evidence type="ECO:0000256" key="3">
    <source>
        <dbReference type="ARBA" id="ARBA00022692"/>
    </source>
</evidence>
<feature type="transmembrane region" description="Helical" evidence="6">
    <location>
        <begin position="221"/>
        <end position="249"/>
    </location>
</feature>
<dbReference type="PIRSF" id="PIRSF018968">
    <property type="entry name" value="ABC_permease_BceB"/>
    <property type="match status" value="1"/>
</dbReference>
<comment type="subcellular location">
    <subcellularLocation>
        <location evidence="1 6">Cell membrane</location>
        <topology evidence="1 6">Multi-pass membrane protein</topology>
    </subcellularLocation>
</comment>
<keyword evidence="9" id="KW-1185">Reference proteome</keyword>
<feature type="transmembrane region" description="Helical" evidence="6">
    <location>
        <begin position="20"/>
        <end position="42"/>
    </location>
</feature>
<dbReference type="GO" id="GO:0055085">
    <property type="term" value="P:transmembrane transport"/>
    <property type="evidence" value="ECO:0007669"/>
    <property type="project" value="UniProtKB-UniRule"/>
</dbReference>
<dbReference type="eggNOG" id="COG0577">
    <property type="taxonomic scope" value="Bacteria"/>
</dbReference>
<feature type="transmembrane region" description="Helical" evidence="6">
    <location>
        <begin position="147"/>
        <end position="176"/>
    </location>
</feature>
<dbReference type="GO" id="GO:0005886">
    <property type="term" value="C:plasma membrane"/>
    <property type="evidence" value="ECO:0007669"/>
    <property type="project" value="UniProtKB-SubCell"/>
</dbReference>
<feature type="domain" description="ABC3 transporter permease C-terminal" evidence="7">
    <location>
        <begin position="61"/>
        <end position="180"/>
    </location>
</feature>
<reference evidence="8 9" key="1">
    <citation type="submission" date="2013-06" db="EMBL/GenBank/DDBJ databases">
        <authorList>
            <person name="Weinstock G."/>
            <person name="Sodergren E."/>
            <person name="Clifton S."/>
            <person name="Fulton L."/>
            <person name="Fulton B."/>
            <person name="Courtney L."/>
            <person name="Fronick C."/>
            <person name="Harrison M."/>
            <person name="Strong C."/>
            <person name="Farmer C."/>
            <person name="Delahaunty K."/>
            <person name="Markovic C."/>
            <person name="Hall O."/>
            <person name="Minx P."/>
            <person name="Tomlinson C."/>
            <person name="Mitreva M."/>
            <person name="Nelson J."/>
            <person name="Hou S."/>
            <person name="Wollam A."/>
            <person name="Pepin K.H."/>
            <person name="Johnson M."/>
            <person name="Bhonagiri V."/>
            <person name="Nash W.E."/>
            <person name="Warren W."/>
            <person name="Chinwalla A."/>
            <person name="Mardis E.R."/>
            <person name="Wilson R.K."/>
        </authorList>
    </citation>
    <scope>NUCLEOTIDE SEQUENCE [LARGE SCALE GENOMIC DNA]</scope>
    <source>
        <strain evidence="8 9">ATCC 51271</strain>
    </source>
</reference>
<feature type="transmembrane region" description="Helical" evidence="6">
    <location>
        <begin position="279"/>
        <end position="298"/>
    </location>
</feature>